<evidence type="ECO:0000313" key="3">
    <source>
        <dbReference type="Proteomes" id="UP000010146"/>
    </source>
</evidence>
<reference evidence="2 3" key="1">
    <citation type="submission" date="2008-07" db="EMBL/GenBank/DDBJ databases">
        <authorList>
            <person name="Gonzalez J."/>
            <person name="Sokolova T."/>
            <person name="Ferriera S."/>
            <person name="Johnson J."/>
            <person name="Kravitz S."/>
            <person name="Beeson K."/>
            <person name="Sutton G."/>
            <person name="Rogers Y.-H."/>
            <person name="Friedman R."/>
            <person name="Frazier M."/>
            <person name="Venter J.C."/>
        </authorList>
    </citation>
    <scope>NUCLEOTIDE SEQUENCE [LARGE SCALE GENOMIC DNA]</scope>
    <source>
        <strain evidence="2 3">DSM 12653</strain>
    </source>
</reference>
<proteinExistence type="predicted"/>
<reference evidence="2 3" key="2">
    <citation type="journal article" date="2015" name="BMC Genomics">
        <title>Analysis of three genomes within the thermophilic bacterial species Caldanaerobacter subterraneus with a focus on carbon monoxide dehydrogenase evolution and hydrolase diversity.</title>
        <authorList>
            <person name="Sant'Anna F.H."/>
            <person name="Lebedinsky A.V."/>
            <person name="Sokolova T.G."/>
            <person name="Robb F.T."/>
            <person name="Gonzalez J.M."/>
        </authorList>
    </citation>
    <scope>NUCLEOTIDE SEQUENCE [LARGE SCALE GENOMIC DNA]</scope>
    <source>
        <strain evidence="2 3">DSM 12653</strain>
    </source>
</reference>
<organism evidence="2 3">
    <name type="scientific">Caldanaerobacter subterraneus subsp. pacificus DSM 12653</name>
    <dbReference type="NCBI Taxonomy" id="391606"/>
    <lineage>
        <taxon>Bacteria</taxon>
        <taxon>Bacillati</taxon>
        <taxon>Bacillota</taxon>
        <taxon>Clostridia</taxon>
        <taxon>Thermoanaerobacterales</taxon>
        <taxon>Thermoanaerobacteraceae</taxon>
        <taxon>Caldanaerobacter</taxon>
    </lineage>
</organism>
<dbReference type="Proteomes" id="UP000010146">
    <property type="component" value="Unassembled WGS sequence"/>
</dbReference>
<dbReference type="EMBL" id="ABXP02000075">
    <property type="protein sequence ID" value="KKC29611.1"/>
    <property type="molecule type" value="Genomic_DNA"/>
</dbReference>
<gene>
    <name evidence="2" type="ORF">CDSM653_01330</name>
</gene>
<reference evidence="3" key="3">
    <citation type="submission" date="2015-02" db="EMBL/GenBank/DDBJ databases">
        <title>Genome analysis of three genomes within the thermophilic hydrogenogenic bacterial species Caldanaerobacter subterraneus.</title>
        <authorList>
            <person name="Sant'Anna F.H."/>
            <person name="Lebedinsky A."/>
            <person name="Sokolova T."/>
            <person name="Robb F.T."/>
            <person name="Gonzalez J.M."/>
        </authorList>
    </citation>
    <scope>NUCLEOTIDE SEQUENCE [LARGE SCALE GENOMIC DNA]</scope>
    <source>
        <strain evidence="3">DSM 12653</strain>
    </source>
</reference>
<evidence type="ECO:0000313" key="2">
    <source>
        <dbReference type="EMBL" id="KKC29611.1"/>
    </source>
</evidence>
<name>A0A0F5PMJ7_9THEO</name>
<evidence type="ECO:0000256" key="1">
    <source>
        <dbReference type="SAM" id="MobiDB-lite"/>
    </source>
</evidence>
<dbReference type="RefSeq" id="WP_011025689.1">
    <property type="nucleotide sequence ID" value="NZ_ABXP02000075.1"/>
</dbReference>
<protein>
    <submittedName>
        <fullName evidence="2">Uncharacterized protein</fullName>
    </submittedName>
</protein>
<accession>A0A0F5PMJ7</accession>
<dbReference type="AlphaFoldDB" id="A0A0F5PMJ7"/>
<sequence length="93" mass="10603">MAGGNPIDLKSILPRTVEVGNLRQVDLQRPDVYSHQLSLSASKENEVKKSKTNELEKSEKAYIKEKGFQGKEDRQKEKKKDKQKNVGHIDIKV</sequence>
<comment type="caution">
    <text evidence="2">The sequence shown here is derived from an EMBL/GenBank/DDBJ whole genome shotgun (WGS) entry which is preliminary data.</text>
</comment>
<feature type="region of interest" description="Disordered" evidence="1">
    <location>
        <begin position="58"/>
        <end position="93"/>
    </location>
</feature>